<dbReference type="AlphaFoldDB" id="A0AAU9K1T5"/>
<comment type="caution">
    <text evidence="1">The sequence shown here is derived from an EMBL/GenBank/DDBJ whole genome shotgun (WGS) entry which is preliminary data.</text>
</comment>
<sequence>MVLCKLFLQIEELAHNVHLPVWEIDMPKKGSWNLTARIYKPLDFQFFQLYLLSPQHSYRQMYSMFMDNKEIQELISKYLLSRNLLLKKL</sequence>
<keyword evidence="2" id="KW-1185">Reference proteome</keyword>
<protein>
    <submittedName>
        <fullName evidence="1">Uncharacterized protein</fullName>
    </submittedName>
</protein>
<dbReference type="Proteomes" id="UP001162131">
    <property type="component" value="Unassembled WGS sequence"/>
</dbReference>
<proteinExistence type="predicted"/>
<reference evidence="1" key="1">
    <citation type="submission" date="2021-09" db="EMBL/GenBank/DDBJ databases">
        <authorList>
            <consortium name="AG Swart"/>
            <person name="Singh M."/>
            <person name="Singh A."/>
            <person name="Seah K."/>
            <person name="Emmerich C."/>
        </authorList>
    </citation>
    <scope>NUCLEOTIDE SEQUENCE</scope>
    <source>
        <strain evidence="1">ATCC30299</strain>
    </source>
</reference>
<dbReference type="EMBL" id="CAJZBQ010000057">
    <property type="protein sequence ID" value="CAG9333800.1"/>
    <property type="molecule type" value="Genomic_DNA"/>
</dbReference>
<evidence type="ECO:0000313" key="2">
    <source>
        <dbReference type="Proteomes" id="UP001162131"/>
    </source>
</evidence>
<organism evidence="1 2">
    <name type="scientific">Blepharisma stoltei</name>
    <dbReference type="NCBI Taxonomy" id="1481888"/>
    <lineage>
        <taxon>Eukaryota</taxon>
        <taxon>Sar</taxon>
        <taxon>Alveolata</taxon>
        <taxon>Ciliophora</taxon>
        <taxon>Postciliodesmatophora</taxon>
        <taxon>Heterotrichea</taxon>
        <taxon>Heterotrichida</taxon>
        <taxon>Blepharismidae</taxon>
        <taxon>Blepharisma</taxon>
    </lineage>
</organism>
<evidence type="ECO:0000313" key="1">
    <source>
        <dbReference type="EMBL" id="CAG9333800.1"/>
    </source>
</evidence>
<gene>
    <name evidence="1" type="ORF">BSTOLATCC_MIC59614</name>
</gene>
<accession>A0AAU9K1T5</accession>
<name>A0AAU9K1T5_9CILI</name>